<name>A0A1M6KVJ8_PSEXY</name>
<feature type="chain" id="PRO_5038697586" evidence="1">
    <location>
        <begin position="19"/>
        <end position="122"/>
    </location>
</feature>
<accession>A0A1M6KVJ8</accession>
<sequence length="122" mass="14134">MKKYFLNIIIMAMLVLSACGTEKKPDNLQTYTSGTNDDYAYITIDDKVFVPFVAVDNADRGNWIGIVDGDENNRIYEYKDYSSNEWIISFYNSGEMDGSMLMREQSVNKYPDNLTSEYDWNN</sequence>
<keyword evidence="1" id="KW-0732">Signal</keyword>
<dbReference type="EMBL" id="FQYQ01000034">
    <property type="protein sequence ID" value="SHJ62959.1"/>
    <property type="molecule type" value="Genomic_DNA"/>
</dbReference>
<keyword evidence="3" id="KW-1185">Reference proteome</keyword>
<evidence type="ECO:0000313" key="2">
    <source>
        <dbReference type="EMBL" id="SHJ62959.1"/>
    </source>
</evidence>
<dbReference type="RefSeq" id="WP_072919400.1">
    <property type="nucleotide sequence ID" value="NZ_FQYQ01000034.1"/>
</dbReference>
<dbReference type="OrthoDB" id="9779098at2"/>
<dbReference type="Proteomes" id="UP000184185">
    <property type="component" value="Unassembled WGS sequence"/>
</dbReference>
<dbReference type="PROSITE" id="PS51257">
    <property type="entry name" value="PROKAR_LIPOPROTEIN"/>
    <property type="match status" value="1"/>
</dbReference>
<proteinExistence type="predicted"/>
<reference evidence="2 3" key="1">
    <citation type="submission" date="2016-11" db="EMBL/GenBank/DDBJ databases">
        <authorList>
            <person name="Jaros S."/>
            <person name="Januszkiewicz K."/>
            <person name="Wedrychowicz H."/>
        </authorList>
    </citation>
    <scope>NUCLEOTIDE SEQUENCE [LARGE SCALE GENOMIC DNA]</scope>
    <source>
        <strain evidence="2 3">DSM 14809</strain>
    </source>
</reference>
<protein>
    <submittedName>
        <fullName evidence="2">Uncharacterized protein</fullName>
    </submittedName>
</protein>
<dbReference type="AlphaFoldDB" id="A0A1M6KVJ8"/>
<evidence type="ECO:0000256" key="1">
    <source>
        <dbReference type="SAM" id="SignalP"/>
    </source>
</evidence>
<organism evidence="2 3">
    <name type="scientific">Pseudobutyrivibrio xylanivorans DSM 14809</name>
    <dbReference type="NCBI Taxonomy" id="1123012"/>
    <lineage>
        <taxon>Bacteria</taxon>
        <taxon>Bacillati</taxon>
        <taxon>Bacillota</taxon>
        <taxon>Clostridia</taxon>
        <taxon>Lachnospirales</taxon>
        <taxon>Lachnospiraceae</taxon>
        <taxon>Pseudobutyrivibrio</taxon>
    </lineage>
</organism>
<gene>
    <name evidence="2" type="ORF">SAMN02745725_02954</name>
</gene>
<evidence type="ECO:0000313" key="3">
    <source>
        <dbReference type="Proteomes" id="UP000184185"/>
    </source>
</evidence>
<feature type="signal peptide" evidence="1">
    <location>
        <begin position="1"/>
        <end position="18"/>
    </location>
</feature>